<comment type="caution">
    <text evidence="3">The sequence shown here is derived from an EMBL/GenBank/DDBJ whole genome shotgun (WGS) entry which is preliminary data.</text>
</comment>
<keyword evidence="2" id="KW-0732">Signal</keyword>
<gene>
    <name evidence="3" type="ORF">X797_003107</name>
</gene>
<accession>A0A0A1UZ45</accession>
<evidence type="ECO:0000256" key="2">
    <source>
        <dbReference type="SAM" id="SignalP"/>
    </source>
</evidence>
<organism evidence="3 4">
    <name type="scientific">Metarhizium robertsii</name>
    <dbReference type="NCBI Taxonomy" id="568076"/>
    <lineage>
        <taxon>Eukaryota</taxon>
        <taxon>Fungi</taxon>
        <taxon>Dikarya</taxon>
        <taxon>Ascomycota</taxon>
        <taxon>Pezizomycotina</taxon>
        <taxon>Sordariomycetes</taxon>
        <taxon>Hypocreomycetidae</taxon>
        <taxon>Hypocreales</taxon>
        <taxon>Clavicipitaceae</taxon>
        <taxon>Metarhizium</taxon>
    </lineage>
</organism>
<feature type="chain" id="PRO_5001992234" evidence="2">
    <location>
        <begin position="19"/>
        <end position="89"/>
    </location>
</feature>
<sequence length="89" mass="9593">MKLTRTLGLLTLGGVVAASPHAEGPQRRCNTTWAKCYDPCYQPLPVGPKCTTTRRTSASTTHTSKTRTSKPHMPKTHMSIPSAQPTAGM</sequence>
<dbReference type="EMBL" id="JELW01000003">
    <property type="protein sequence ID" value="EXV03307.1"/>
    <property type="molecule type" value="Genomic_DNA"/>
</dbReference>
<reference evidence="3 4" key="1">
    <citation type="submission" date="2014-02" db="EMBL/GenBank/DDBJ databases">
        <title>The genome sequence of the entomopathogenic fungus Metarhizium robertsii ARSEF 2575.</title>
        <authorList>
            <person name="Giuliano Garisto Donzelli B."/>
            <person name="Roe B.A."/>
            <person name="Macmil S.L."/>
            <person name="Krasnoff S.B."/>
            <person name="Gibson D.M."/>
        </authorList>
    </citation>
    <scope>NUCLEOTIDE SEQUENCE [LARGE SCALE GENOMIC DNA]</scope>
    <source>
        <strain evidence="3 4">ARSEF 2575</strain>
    </source>
</reference>
<evidence type="ECO:0000313" key="3">
    <source>
        <dbReference type="EMBL" id="EXV03307.1"/>
    </source>
</evidence>
<evidence type="ECO:0000256" key="1">
    <source>
        <dbReference type="SAM" id="MobiDB-lite"/>
    </source>
</evidence>
<feature type="compositionally biased region" description="Polar residues" evidence="1">
    <location>
        <begin position="79"/>
        <end position="89"/>
    </location>
</feature>
<feature type="compositionally biased region" description="Basic residues" evidence="1">
    <location>
        <begin position="64"/>
        <end position="75"/>
    </location>
</feature>
<protein>
    <submittedName>
        <fullName evidence="3">Uncharacterized protein</fullName>
    </submittedName>
</protein>
<feature type="compositionally biased region" description="Low complexity" evidence="1">
    <location>
        <begin position="51"/>
        <end position="63"/>
    </location>
</feature>
<proteinExistence type="predicted"/>
<dbReference type="Proteomes" id="UP000030151">
    <property type="component" value="Unassembled WGS sequence"/>
</dbReference>
<dbReference type="HOGENOM" id="CLU_2455220_0_0_1"/>
<evidence type="ECO:0000313" key="4">
    <source>
        <dbReference type="Proteomes" id="UP000030151"/>
    </source>
</evidence>
<dbReference type="AlphaFoldDB" id="A0A0A1UZ45"/>
<feature type="signal peptide" evidence="2">
    <location>
        <begin position="1"/>
        <end position="18"/>
    </location>
</feature>
<name>A0A0A1UZ45_9HYPO</name>
<feature type="region of interest" description="Disordered" evidence="1">
    <location>
        <begin position="48"/>
        <end position="89"/>
    </location>
</feature>